<dbReference type="PANTHER" id="PTHR11533:SF299">
    <property type="entry name" value="AMINOPEPTIDASE"/>
    <property type="match status" value="1"/>
</dbReference>
<comment type="similarity">
    <text evidence="1">Belongs to the peptidase M1 family.</text>
</comment>
<dbReference type="InterPro" id="IPR014782">
    <property type="entry name" value="Peptidase_M1_dom"/>
</dbReference>
<dbReference type="SUPFAM" id="SSF63737">
    <property type="entry name" value="Leukotriene A4 hydrolase N-terminal domain"/>
    <property type="match status" value="1"/>
</dbReference>
<dbReference type="Gene3D" id="2.60.40.1730">
    <property type="entry name" value="tricorn interacting facor f3 domain"/>
    <property type="match status" value="1"/>
</dbReference>
<evidence type="ECO:0000256" key="1">
    <source>
        <dbReference type="ARBA" id="ARBA00010136"/>
    </source>
</evidence>
<dbReference type="CDD" id="cd09602">
    <property type="entry name" value="M1_APN"/>
    <property type="match status" value="1"/>
</dbReference>
<name>A0AAD2D7A0_EUPCR</name>
<comment type="caution">
    <text evidence="5">The sequence shown here is derived from an EMBL/GenBank/DDBJ whole genome shotgun (WGS) entry which is preliminary data.</text>
</comment>
<dbReference type="SUPFAM" id="SSF55486">
    <property type="entry name" value="Metalloproteases ('zincins'), catalytic domain"/>
    <property type="match status" value="1"/>
</dbReference>
<dbReference type="InterPro" id="IPR050344">
    <property type="entry name" value="Peptidase_M1_aminopeptidases"/>
</dbReference>
<accession>A0AAD2D7A0</accession>
<dbReference type="Proteomes" id="UP001295684">
    <property type="component" value="Unassembled WGS sequence"/>
</dbReference>
<evidence type="ECO:0000259" key="3">
    <source>
        <dbReference type="Pfam" id="PF11838"/>
    </source>
</evidence>
<dbReference type="GO" id="GO:0005737">
    <property type="term" value="C:cytoplasm"/>
    <property type="evidence" value="ECO:0007669"/>
    <property type="project" value="TreeGrafter"/>
</dbReference>
<evidence type="ECO:0000313" key="6">
    <source>
        <dbReference type="Proteomes" id="UP001295684"/>
    </source>
</evidence>
<dbReference type="InterPro" id="IPR042097">
    <property type="entry name" value="Aminopeptidase_N-like_N_sf"/>
</dbReference>
<evidence type="ECO:0000259" key="2">
    <source>
        <dbReference type="Pfam" id="PF01433"/>
    </source>
</evidence>
<evidence type="ECO:0008006" key="7">
    <source>
        <dbReference type="Google" id="ProtNLM"/>
    </source>
</evidence>
<dbReference type="Gene3D" id="1.10.390.10">
    <property type="entry name" value="Neutral Protease Domain 2"/>
    <property type="match status" value="1"/>
</dbReference>
<dbReference type="Pfam" id="PF01433">
    <property type="entry name" value="Peptidase_M1"/>
    <property type="match status" value="1"/>
</dbReference>
<evidence type="ECO:0000259" key="4">
    <source>
        <dbReference type="Pfam" id="PF17900"/>
    </source>
</evidence>
<dbReference type="InterPro" id="IPR027268">
    <property type="entry name" value="Peptidase_M4/M1_CTD_sf"/>
</dbReference>
<dbReference type="GO" id="GO:0070006">
    <property type="term" value="F:metalloaminopeptidase activity"/>
    <property type="evidence" value="ECO:0007669"/>
    <property type="project" value="TreeGrafter"/>
</dbReference>
<dbReference type="GO" id="GO:0006508">
    <property type="term" value="P:proteolysis"/>
    <property type="evidence" value="ECO:0007669"/>
    <property type="project" value="TreeGrafter"/>
</dbReference>
<proteinExistence type="inferred from homology"/>
<reference evidence="5" key="1">
    <citation type="submission" date="2023-07" db="EMBL/GenBank/DDBJ databases">
        <authorList>
            <consortium name="AG Swart"/>
            <person name="Singh M."/>
            <person name="Singh A."/>
            <person name="Seah K."/>
            <person name="Emmerich C."/>
        </authorList>
    </citation>
    <scope>NUCLEOTIDE SEQUENCE</scope>
    <source>
        <strain evidence="5">DP1</strain>
    </source>
</reference>
<sequence length="938" mass="107156">MEDFVKKNKIPLLVGAGALTALGLYKILCSKGGRCGKNALGFTEDPKFTENVPLYKEEAILRKKVISNVSYDLVLALRKGENFDGQILVTFDVNNEEFGEEELFIDYQGLGIKDLIINETSVDEGDAFNGQRIKLRRSLLKLGETNTLSVVFKSKYNKDGTGAHHFKDPEDENEYVYTQFEAFHCHRAFPAFDQPDLRAALTLRTLSPEDWNVISNGLEQGLVDPADAADILEGVSKDIIDPYDGHYKAQKYNPTPKIAPYLYAFVAGPYDFIETRESIPGRDEPLLMRLYFRKTLRKDAERIQEYMFDPVVRGIKWYSEFFGFNYPYEKYDQIYCPEFKFGAMENVGTVTFTENLLYRGKELTEADITRLVNVVLHELCHHWFGDLVTMTWWNDLWLNESFATYVSFLCMSKEEELAKQSPNLWVNVNSYKNWGYAEDDLETGHPICKQAPHTDSADDMINGITYGKGCSFLKQLYHLIGYDTFSEATKIYFKRHQWGNTILSDFLKCLDEANEKLPKVTEGIVVSEWASTFLNTRGANTFDASWEIDDLVITQEVSEFSDGLRQQKIDVLFFNDKLEMEVGSVLTSETDKRVRLLPSKPTKYFLLNHGDHAYGKIILSDFTIDFLQKNLSSLPDSLDRALVWRAVQGMVKTRQLKSTIYFDYVVNNIAKEDQSMVTESVLTTAGMLVGAYVPDSKFKDVSSDMFEVLYKQVLIEERNDLKKLFVNALFSFLHNDAHVKQAVAWLEAGHILNSHGNKIDGTDLSANQKHSIVKAIHKKTIFSAEEKQKFLDTVLGEDKSDVATNLRLSCEALLPCAETKEKVWAKITNVDSGLSSYERAAYMSCFFNRDSEKIVKPYFEKFIAHVRECANIGDRNYTAQFITNTCPSYAINDDFIQKMKDIVKDHKEDVKHESYSRTVNKVVGSLEIGKKIKDFALE</sequence>
<dbReference type="AlphaFoldDB" id="A0AAD2D7A0"/>
<feature type="domain" description="Aminopeptidase N-like N-terminal" evidence="4">
    <location>
        <begin position="70"/>
        <end position="219"/>
    </location>
</feature>
<protein>
    <recommendedName>
        <fullName evidence="7">Aminopeptidase</fullName>
    </recommendedName>
</protein>
<dbReference type="Pfam" id="PF11838">
    <property type="entry name" value="ERAP1_C"/>
    <property type="match status" value="1"/>
</dbReference>
<dbReference type="Pfam" id="PF17900">
    <property type="entry name" value="Peptidase_M1_N"/>
    <property type="match status" value="1"/>
</dbReference>
<dbReference type="GO" id="GO:0043171">
    <property type="term" value="P:peptide catabolic process"/>
    <property type="evidence" value="ECO:0007669"/>
    <property type="project" value="TreeGrafter"/>
</dbReference>
<gene>
    <name evidence="5" type="ORF">ECRASSUSDP1_LOCUS24876</name>
</gene>
<dbReference type="GO" id="GO:0042277">
    <property type="term" value="F:peptide binding"/>
    <property type="evidence" value="ECO:0007669"/>
    <property type="project" value="TreeGrafter"/>
</dbReference>
<dbReference type="GO" id="GO:0008270">
    <property type="term" value="F:zinc ion binding"/>
    <property type="evidence" value="ECO:0007669"/>
    <property type="project" value="InterPro"/>
</dbReference>
<feature type="domain" description="ERAP1-like C-terminal" evidence="3">
    <location>
        <begin position="605"/>
        <end position="921"/>
    </location>
</feature>
<dbReference type="GO" id="GO:0016020">
    <property type="term" value="C:membrane"/>
    <property type="evidence" value="ECO:0007669"/>
    <property type="project" value="TreeGrafter"/>
</dbReference>
<dbReference type="EMBL" id="CAMPGE010025641">
    <property type="protein sequence ID" value="CAI2383377.1"/>
    <property type="molecule type" value="Genomic_DNA"/>
</dbReference>
<evidence type="ECO:0000313" key="5">
    <source>
        <dbReference type="EMBL" id="CAI2383377.1"/>
    </source>
</evidence>
<dbReference type="InterPro" id="IPR045357">
    <property type="entry name" value="Aminopeptidase_N-like_N"/>
</dbReference>
<dbReference type="PANTHER" id="PTHR11533">
    <property type="entry name" value="PROTEASE M1 ZINC METALLOPROTEASE"/>
    <property type="match status" value="1"/>
</dbReference>
<keyword evidence="6" id="KW-1185">Reference proteome</keyword>
<organism evidence="5 6">
    <name type="scientific">Euplotes crassus</name>
    <dbReference type="NCBI Taxonomy" id="5936"/>
    <lineage>
        <taxon>Eukaryota</taxon>
        <taxon>Sar</taxon>
        <taxon>Alveolata</taxon>
        <taxon>Ciliophora</taxon>
        <taxon>Intramacronucleata</taxon>
        <taxon>Spirotrichea</taxon>
        <taxon>Hypotrichia</taxon>
        <taxon>Euplotida</taxon>
        <taxon>Euplotidae</taxon>
        <taxon>Moneuplotes</taxon>
    </lineage>
</organism>
<dbReference type="InterPro" id="IPR024571">
    <property type="entry name" value="ERAP1-like_C_dom"/>
</dbReference>
<feature type="domain" description="Peptidase M1 membrane alanine aminopeptidase" evidence="2">
    <location>
        <begin position="307"/>
        <end position="517"/>
    </location>
</feature>
<dbReference type="GO" id="GO:0005615">
    <property type="term" value="C:extracellular space"/>
    <property type="evidence" value="ECO:0007669"/>
    <property type="project" value="TreeGrafter"/>
</dbReference>